<evidence type="ECO:0000259" key="3">
    <source>
        <dbReference type="Pfam" id="PF21768"/>
    </source>
</evidence>
<dbReference type="InterPro" id="IPR049036">
    <property type="entry name" value="AF_1763-like_C"/>
</dbReference>
<dbReference type="Pfam" id="PF18067">
    <property type="entry name" value="Lipase_C"/>
    <property type="match status" value="1"/>
</dbReference>
<dbReference type="SUPFAM" id="SSF53474">
    <property type="entry name" value="alpha/beta-Hydrolases"/>
    <property type="match status" value="1"/>
</dbReference>
<dbReference type="Gene3D" id="2.60.40.2190">
    <property type="match status" value="1"/>
</dbReference>
<keyword evidence="1" id="KW-1133">Transmembrane helix</keyword>
<dbReference type="KEGG" id="fra:Francci3_4243"/>
<dbReference type="eggNOG" id="COG1075">
    <property type="taxonomic scope" value="Bacteria"/>
</dbReference>
<evidence type="ECO:0000313" key="5">
    <source>
        <dbReference type="Proteomes" id="UP000001937"/>
    </source>
</evidence>
<feature type="domain" description="AFL C-terminal" evidence="2">
    <location>
        <begin position="245"/>
        <end position="339"/>
    </location>
</feature>
<keyword evidence="1" id="KW-0472">Membrane</keyword>
<dbReference type="Gene3D" id="3.40.50.1820">
    <property type="entry name" value="alpha/beta hydrolase"/>
    <property type="match status" value="1"/>
</dbReference>
<evidence type="ECO:0000256" key="1">
    <source>
        <dbReference type="SAM" id="Phobius"/>
    </source>
</evidence>
<dbReference type="Pfam" id="PF01674">
    <property type="entry name" value="Lipase_2"/>
    <property type="match status" value="1"/>
</dbReference>
<dbReference type="PhylomeDB" id="Q2J553"/>
<dbReference type="InterPro" id="IPR002918">
    <property type="entry name" value="Lipase_EstA/Esterase_EstB"/>
</dbReference>
<sequence length="473" mass="50854">MARCVAVGYPEGKGRRVARRRYFHLLSALAIAGLAVACSGAGGTESGAGRSPALARELAEAAVAAPDASRLPILFVHGSLGSGSLFETPAQRFTANGYPVDYVEAFDYDASSSANSVEEVLPDLDAKIASILKATGAKKLDLVAHLEGAALSERYLTSSSDRANRVAHYVTVGGSLAGRPPAGVPTLAVWGENDPTRRVEGAVNVRFVDQDRAQLLTSTATFREMYRFLTGTTPHTTDVVPKQGPIEISGRALRYPMNVGVRDARLEVHRVDPRTGRRGANSLKGYFHLSGDGSWGPFRGDGASTYEFVIVRGGEPDHHFYYQPFRRDDHLVRLLTSQPGQEIGGGMETGPGHTDLVVERPLEWWGDQGNADDVLSIDGKNVLNAADAPRSKLALGVYLFDRNSDGVTHLTMPIPAYFGIGFITGVDVFIPAGERSVEVAMTPRGKTAHRSVLQVPAWPSDRHRVTLHFTGEG</sequence>
<dbReference type="ESTHER" id="frasc-q2j553">
    <property type="family name" value="6_AlphaBeta_hydrolase"/>
</dbReference>
<dbReference type="Gene3D" id="2.60.40.2200">
    <property type="match status" value="1"/>
</dbReference>
<organism evidence="4 5">
    <name type="scientific">Frankia casuarinae (strain DSM 45818 / CECT 9043 / HFP020203 / CcI3)</name>
    <dbReference type="NCBI Taxonomy" id="106370"/>
    <lineage>
        <taxon>Bacteria</taxon>
        <taxon>Bacillati</taxon>
        <taxon>Actinomycetota</taxon>
        <taxon>Actinomycetes</taxon>
        <taxon>Frankiales</taxon>
        <taxon>Frankiaceae</taxon>
        <taxon>Frankia</taxon>
    </lineage>
</organism>
<keyword evidence="1" id="KW-0812">Transmembrane</keyword>
<dbReference type="InterPro" id="IPR029058">
    <property type="entry name" value="AB_hydrolase_fold"/>
</dbReference>
<name>Q2J553_FRACC</name>
<protein>
    <submittedName>
        <fullName evidence="4">Lipase, putative</fullName>
    </submittedName>
</protein>
<dbReference type="GO" id="GO:0016787">
    <property type="term" value="F:hydrolase activity"/>
    <property type="evidence" value="ECO:0007669"/>
    <property type="project" value="InterPro"/>
</dbReference>
<dbReference type="STRING" id="106370.Francci3_4243"/>
<evidence type="ECO:0000259" key="2">
    <source>
        <dbReference type="Pfam" id="PF18067"/>
    </source>
</evidence>
<dbReference type="EMBL" id="CP000249">
    <property type="protein sequence ID" value="ABD13589.1"/>
    <property type="molecule type" value="Genomic_DNA"/>
</dbReference>
<keyword evidence="5" id="KW-1185">Reference proteome</keyword>
<feature type="transmembrane region" description="Helical" evidence="1">
    <location>
        <begin position="22"/>
        <end position="42"/>
    </location>
</feature>
<dbReference type="InterPro" id="IPR040664">
    <property type="entry name" value="AFL_C"/>
</dbReference>
<dbReference type="HOGENOM" id="CLU_575719_0_0_11"/>
<evidence type="ECO:0000313" key="4">
    <source>
        <dbReference type="EMBL" id="ABD13589.1"/>
    </source>
</evidence>
<accession>Q2J553</accession>
<reference evidence="4 5" key="1">
    <citation type="journal article" date="2007" name="Genome Res.">
        <title>Genome characteristics of facultatively symbiotic Frankia sp. strains reflect host range and host plant biogeography.</title>
        <authorList>
            <person name="Normand P."/>
            <person name="Lapierre P."/>
            <person name="Tisa L.S."/>
            <person name="Gogarten J.P."/>
            <person name="Alloisio N."/>
            <person name="Bagnarol E."/>
            <person name="Bassi C.A."/>
            <person name="Berry A.M."/>
            <person name="Bickhart D.M."/>
            <person name="Choisne N."/>
            <person name="Couloux A."/>
            <person name="Cournoyer B."/>
            <person name="Cruveiller S."/>
            <person name="Daubin V."/>
            <person name="Demange N."/>
            <person name="Francino M.P."/>
            <person name="Goltsman E."/>
            <person name="Huang Y."/>
            <person name="Kopp O.R."/>
            <person name="Labarre L."/>
            <person name="Lapidus A."/>
            <person name="Lavire C."/>
            <person name="Marechal J."/>
            <person name="Martinez M."/>
            <person name="Mastronunzio J.E."/>
            <person name="Mullin B.C."/>
            <person name="Niemann J."/>
            <person name="Pujic P."/>
            <person name="Rawnsley T."/>
            <person name="Rouy Z."/>
            <person name="Schenowitz C."/>
            <person name="Sellstedt A."/>
            <person name="Tavares F."/>
            <person name="Tomkins J.P."/>
            <person name="Vallenet D."/>
            <person name="Valverde C."/>
            <person name="Wall L.G."/>
            <person name="Wang Y."/>
            <person name="Medigue C."/>
            <person name="Benson D.R."/>
        </authorList>
    </citation>
    <scope>NUCLEOTIDE SEQUENCE [LARGE SCALE GENOMIC DNA]</scope>
    <source>
        <strain evidence="5">DSM 45818 / CECT 9043 / CcI3</strain>
    </source>
</reference>
<dbReference type="AlphaFoldDB" id="Q2J553"/>
<dbReference type="GO" id="GO:0016042">
    <property type="term" value="P:lipid catabolic process"/>
    <property type="evidence" value="ECO:0007669"/>
    <property type="project" value="InterPro"/>
</dbReference>
<dbReference type="Pfam" id="PF21768">
    <property type="entry name" value="AF_1763-like_C"/>
    <property type="match status" value="1"/>
</dbReference>
<feature type="domain" description="AF-1763-like C-terminal" evidence="3">
    <location>
        <begin position="360"/>
        <end position="470"/>
    </location>
</feature>
<gene>
    <name evidence="4" type="ordered locus">Francci3_4243</name>
</gene>
<proteinExistence type="predicted"/>
<dbReference type="Proteomes" id="UP000001937">
    <property type="component" value="Chromosome"/>
</dbReference>